<evidence type="ECO:0000313" key="3">
    <source>
        <dbReference type="Proteomes" id="UP000678499"/>
    </source>
</evidence>
<gene>
    <name evidence="2" type="ORF">NMOB1V02_LOCUS5405</name>
</gene>
<evidence type="ECO:0000256" key="1">
    <source>
        <dbReference type="SAM" id="SignalP"/>
    </source>
</evidence>
<feature type="signal peptide" evidence="1">
    <location>
        <begin position="1"/>
        <end position="21"/>
    </location>
</feature>
<reference evidence="2" key="1">
    <citation type="submission" date="2020-11" db="EMBL/GenBank/DDBJ databases">
        <authorList>
            <person name="Tran Van P."/>
        </authorList>
    </citation>
    <scope>NUCLEOTIDE SEQUENCE</scope>
</reference>
<name>A0A7R9BNB0_9CRUS</name>
<evidence type="ECO:0008006" key="4">
    <source>
        <dbReference type="Google" id="ProtNLM"/>
    </source>
</evidence>
<protein>
    <recommendedName>
        <fullName evidence="4">Secreted protein</fullName>
    </recommendedName>
</protein>
<dbReference type="AlphaFoldDB" id="A0A7R9BNB0"/>
<keyword evidence="3" id="KW-1185">Reference proteome</keyword>
<sequence length="260" mass="28661">MQKGICLLLLCAGFAAVGILANDAEEQKTPETACACVEIFYAKDRVDNRTVQLTKCLEDLGESFDVGDVEPAELREDHQSTLVRQGPDTNKTCSEKVADFQLYFATLNEEESAADEFSAQLDRCFYKRVGWALENGYVNKSGVVDEINVSFSGLGKEIAELPGVKEMKKLLVHRAKAECEDKMASHCARSAGPSTAELIFCPLFADEKLSAMRIRALLQRPVEATVRVTRFPSMRAGDLLTSSSENFPLLDQNACCRKMG</sequence>
<keyword evidence="1" id="KW-0732">Signal</keyword>
<evidence type="ECO:0000313" key="2">
    <source>
        <dbReference type="EMBL" id="CAD7277677.1"/>
    </source>
</evidence>
<proteinExistence type="predicted"/>
<dbReference type="Proteomes" id="UP000678499">
    <property type="component" value="Unassembled WGS sequence"/>
</dbReference>
<accession>A0A7R9BNB0</accession>
<dbReference type="EMBL" id="OA883012">
    <property type="protein sequence ID" value="CAD7277677.1"/>
    <property type="molecule type" value="Genomic_DNA"/>
</dbReference>
<organism evidence="2">
    <name type="scientific">Notodromas monacha</name>
    <dbReference type="NCBI Taxonomy" id="399045"/>
    <lineage>
        <taxon>Eukaryota</taxon>
        <taxon>Metazoa</taxon>
        <taxon>Ecdysozoa</taxon>
        <taxon>Arthropoda</taxon>
        <taxon>Crustacea</taxon>
        <taxon>Oligostraca</taxon>
        <taxon>Ostracoda</taxon>
        <taxon>Podocopa</taxon>
        <taxon>Podocopida</taxon>
        <taxon>Cypridocopina</taxon>
        <taxon>Cypridoidea</taxon>
        <taxon>Cyprididae</taxon>
        <taxon>Notodromas</taxon>
    </lineage>
</organism>
<dbReference type="EMBL" id="CAJPEX010000975">
    <property type="protein sequence ID" value="CAG0917829.1"/>
    <property type="molecule type" value="Genomic_DNA"/>
</dbReference>
<feature type="chain" id="PRO_5036210226" description="Secreted protein" evidence="1">
    <location>
        <begin position="22"/>
        <end position="260"/>
    </location>
</feature>